<sequence>MKKLFLLLLVLGTLTHARAQGLPGYVITLAGDTLWGTIVEKSQQRVVLYRAKQPTIIYRPSHLRGYGVGRQEAFRSRVVRLSSGVDSVRIVRLVQQGQVSLYSSGTDALLQPAGQDELYELTPLNWHLLFHRYLSGCAKLPVSSPEALQVPFSREEIERQVVVYNNCIPTNRVSMLTEDRSQGWLGRYGIWGGATRTAMSLQDEFRDYLPKRTQFGSGYGLGLEAMAVRANGLFVGGQVAFSQHHTATDRYSYSLYTDSGFKPYTEQLEFSYVQSSIRANFGSSFGAVDILTPYVALGVALTKTYRTKEVITRSPGSSKQEVLEKQLGDGGNLFLEGNAGVWIKATATTSLRLSLQYSWGYLTNPTFNASSTQVVMGQVGYFFSAH</sequence>
<organism evidence="2 3">
    <name type="scientific">Hymenobacter elongatus</name>
    <dbReference type="NCBI Taxonomy" id="877208"/>
    <lineage>
        <taxon>Bacteria</taxon>
        <taxon>Pseudomonadati</taxon>
        <taxon>Bacteroidota</taxon>
        <taxon>Cytophagia</taxon>
        <taxon>Cytophagales</taxon>
        <taxon>Hymenobacteraceae</taxon>
        <taxon>Hymenobacter</taxon>
    </lineage>
</organism>
<dbReference type="EMBL" id="SRLD01000006">
    <property type="protein sequence ID" value="TGE18616.1"/>
    <property type="molecule type" value="Genomic_DNA"/>
</dbReference>
<dbReference type="OrthoDB" id="877227at2"/>
<evidence type="ECO:0008006" key="4">
    <source>
        <dbReference type="Google" id="ProtNLM"/>
    </source>
</evidence>
<accession>A0A4Z0PPL9</accession>
<evidence type="ECO:0000256" key="1">
    <source>
        <dbReference type="SAM" id="SignalP"/>
    </source>
</evidence>
<dbReference type="RefSeq" id="WP_135496575.1">
    <property type="nucleotide sequence ID" value="NZ_SRLD01000006.1"/>
</dbReference>
<keyword evidence="3" id="KW-1185">Reference proteome</keyword>
<protein>
    <recommendedName>
        <fullName evidence="4">Outer membrane protein beta-barrel domain-containing protein</fullName>
    </recommendedName>
</protein>
<evidence type="ECO:0000313" key="2">
    <source>
        <dbReference type="EMBL" id="TGE18616.1"/>
    </source>
</evidence>
<dbReference type="Proteomes" id="UP000297739">
    <property type="component" value="Unassembled WGS sequence"/>
</dbReference>
<proteinExistence type="predicted"/>
<comment type="caution">
    <text evidence="2">The sequence shown here is derived from an EMBL/GenBank/DDBJ whole genome shotgun (WGS) entry which is preliminary data.</text>
</comment>
<feature type="signal peptide" evidence="1">
    <location>
        <begin position="1"/>
        <end position="19"/>
    </location>
</feature>
<feature type="chain" id="PRO_5021394085" description="Outer membrane protein beta-barrel domain-containing protein" evidence="1">
    <location>
        <begin position="20"/>
        <end position="386"/>
    </location>
</feature>
<evidence type="ECO:0000313" key="3">
    <source>
        <dbReference type="Proteomes" id="UP000297739"/>
    </source>
</evidence>
<dbReference type="AlphaFoldDB" id="A0A4Z0PPL9"/>
<gene>
    <name evidence="2" type="ORF">E5J99_04745</name>
</gene>
<reference evidence="2 3" key="1">
    <citation type="submission" date="2019-04" db="EMBL/GenBank/DDBJ databases">
        <authorList>
            <person name="Feng G."/>
            <person name="Zhang J."/>
            <person name="Zhu H."/>
        </authorList>
    </citation>
    <scope>NUCLEOTIDE SEQUENCE [LARGE SCALE GENOMIC DNA]</scope>
    <source>
        <strain evidence="2 3">JCM 17223</strain>
    </source>
</reference>
<name>A0A4Z0PPL9_9BACT</name>
<keyword evidence="1" id="KW-0732">Signal</keyword>